<dbReference type="AlphaFoldDB" id="A0AAE1X8C3"/>
<comment type="caution">
    <text evidence="1">The sequence shown here is derived from an EMBL/GenBank/DDBJ whole genome shotgun (WGS) entry which is preliminary data.</text>
</comment>
<proteinExistence type="predicted"/>
<sequence>MFDYKAPYLISPTCHATVHNKWESQELINNHTSNYFKPSADNHKPIREVDFRRRSVPVSSSHSLRCSGEAAAARIFEELPTATIVSVSRPDASDITPLLLSYTIELQYKQAKSLETISMKEMMGLSILVEKLRQKHQSL</sequence>
<feature type="non-terminal residue" evidence="1">
    <location>
        <position position="139"/>
    </location>
</feature>
<evidence type="ECO:0000313" key="2">
    <source>
        <dbReference type="Proteomes" id="UP001289374"/>
    </source>
</evidence>
<dbReference type="EMBL" id="JACGWL010000003">
    <property type="protein sequence ID" value="KAK4406708.1"/>
    <property type="molecule type" value="Genomic_DNA"/>
</dbReference>
<organism evidence="1 2">
    <name type="scientific">Sesamum angolense</name>
    <dbReference type="NCBI Taxonomy" id="2727404"/>
    <lineage>
        <taxon>Eukaryota</taxon>
        <taxon>Viridiplantae</taxon>
        <taxon>Streptophyta</taxon>
        <taxon>Embryophyta</taxon>
        <taxon>Tracheophyta</taxon>
        <taxon>Spermatophyta</taxon>
        <taxon>Magnoliopsida</taxon>
        <taxon>eudicotyledons</taxon>
        <taxon>Gunneridae</taxon>
        <taxon>Pentapetalae</taxon>
        <taxon>asterids</taxon>
        <taxon>lamiids</taxon>
        <taxon>Lamiales</taxon>
        <taxon>Pedaliaceae</taxon>
        <taxon>Sesamum</taxon>
    </lineage>
</organism>
<protein>
    <submittedName>
        <fullName evidence="1">Phospholipase D zeta 1</fullName>
    </submittedName>
</protein>
<evidence type="ECO:0000313" key="1">
    <source>
        <dbReference type="EMBL" id="KAK4406708.1"/>
    </source>
</evidence>
<reference evidence="1" key="1">
    <citation type="submission" date="2020-06" db="EMBL/GenBank/DDBJ databases">
        <authorList>
            <person name="Li T."/>
            <person name="Hu X."/>
            <person name="Zhang T."/>
            <person name="Song X."/>
            <person name="Zhang H."/>
            <person name="Dai N."/>
            <person name="Sheng W."/>
            <person name="Hou X."/>
            <person name="Wei L."/>
        </authorList>
    </citation>
    <scope>NUCLEOTIDE SEQUENCE</scope>
    <source>
        <strain evidence="1">K16</strain>
        <tissue evidence="1">Leaf</tissue>
    </source>
</reference>
<dbReference type="Proteomes" id="UP001289374">
    <property type="component" value="Unassembled WGS sequence"/>
</dbReference>
<name>A0AAE1X8C3_9LAMI</name>
<accession>A0AAE1X8C3</accession>
<keyword evidence="2" id="KW-1185">Reference proteome</keyword>
<gene>
    <name evidence="1" type="ORF">Sango_0677300</name>
</gene>
<reference evidence="1" key="2">
    <citation type="journal article" date="2024" name="Plant">
        <title>Genomic evolution and insights into agronomic trait innovations of Sesamum species.</title>
        <authorList>
            <person name="Miao H."/>
            <person name="Wang L."/>
            <person name="Qu L."/>
            <person name="Liu H."/>
            <person name="Sun Y."/>
            <person name="Le M."/>
            <person name="Wang Q."/>
            <person name="Wei S."/>
            <person name="Zheng Y."/>
            <person name="Lin W."/>
            <person name="Duan Y."/>
            <person name="Cao H."/>
            <person name="Xiong S."/>
            <person name="Wang X."/>
            <person name="Wei L."/>
            <person name="Li C."/>
            <person name="Ma Q."/>
            <person name="Ju M."/>
            <person name="Zhao R."/>
            <person name="Li G."/>
            <person name="Mu C."/>
            <person name="Tian Q."/>
            <person name="Mei H."/>
            <person name="Zhang T."/>
            <person name="Gao T."/>
            <person name="Zhang H."/>
        </authorList>
    </citation>
    <scope>NUCLEOTIDE SEQUENCE</scope>
    <source>
        <strain evidence="1">K16</strain>
    </source>
</reference>